<evidence type="ECO:0000313" key="3">
    <source>
        <dbReference type="EMBL" id="OQO01813.1"/>
    </source>
</evidence>
<evidence type="ECO:0000313" key="4">
    <source>
        <dbReference type="Proteomes" id="UP000192596"/>
    </source>
</evidence>
<dbReference type="InterPro" id="IPR003695">
    <property type="entry name" value="Ppx_GppA_N"/>
</dbReference>
<keyword evidence="4" id="KW-1185">Reference proteome</keyword>
<dbReference type="OrthoDB" id="2014654at2759"/>
<proteinExistence type="predicted"/>
<dbReference type="InterPro" id="IPR050273">
    <property type="entry name" value="GppA/Ppx_hydrolase"/>
</dbReference>
<accession>A0A1V8SRM1</accession>
<reference evidence="4" key="1">
    <citation type="submission" date="2017-03" db="EMBL/GenBank/DDBJ databases">
        <title>Genomes of endolithic fungi from Antarctica.</title>
        <authorList>
            <person name="Coleine C."/>
            <person name="Masonjones S."/>
            <person name="Stajich J.E."/>
        </authorList>
    </citation>
    <scope>NUCLEOTIDE SEQUENCE [LARGE SCALE GENOMIC DNA]</scope>
    <source>
        <strain evidence="4">CCFEE 5527</strain>
    </source>
</reference>
<sequence length="562" mass="60247">MALPQDPSHLHALVDIGSNGIRFSITSLHPSQARILPTLHQSRCGISLYDAQYPPSSAGERQPIPSSTIASVIAALRDFKRETLDFGVPEGNVKLLATEATRTAINAVDFLTEVKAKVGWEISLLAKEEEGRIGALGVASSLPGVRGLVMDLGGGSVQLSWLDGQEAPKKGAVSMPYGAAALMRRLGEGRTGELEKEVSAAVKGAYESLEVEGEVAKEQKENGGVTLFLSGGGFRGWGYVLMSRHRVQPYPISVINGFRASREEFLDTADVQAAAAAALEEESEGIFRVSDRRAGQVPAVAFLVKTLADCLPAVKEVRFCQGGVREGYLSGLLSAEIRALSPLVVATSPFAWGDGTKNLADLLGSALPPDSHHRGHASMGLASVDSNLLTAFANTMHTHSSHSKDLQASAALRSTTSGVLASVHGLLHDSRALLGLLLCARWGDSVSPTDETFKRSLERLIEDPWTLWWVQYLGAVAALTGTVWPAGWKHHAGERLIFETNWENDKKANAMLRVRVTLGMDIDAEVLEQGIRALEKVGKRKRWIGGRDGAGFKVAVEVRSAT</sequence>
<evidence type="ECO:0000259" key="2">
    <source>
        <dbReference type="Pfam" id="PF23566"/>
    </source>
</evidence>
<dbReference type="PANTHER" id="PTHR30005:SF0">
    <property type="entry name" value="RETROGRADE REGULATION PROTEIN 2"/>
    <property type="match status" value="1"/>
</dbReference>
<name>A0A1V8SRM1_9PEZI</name>
<feature type="domain" description="RTG2 C-terminal" evidence="2">
    <location>
        <begin position="341"/>
        <end position="559"/>
    </location>
</feature>
<dbReference type="FunFam" id="3.30.420.40:FF:000191">
    <property type="entry name" value="Retrograde regulation protein 2"/>
    <property type="match status" value="1"/>
</dbReference>
<comment type="caution">
    <text evidence="3">The sequence shown here is derived from an EMBL/GenBank/DDBJ whole genome shotgun (WGS) entry which is preliminary data.</text>
</comment>
<dbReference type="Pfam" id="PF23566">
    <property type="entry name" value="RTG2_C"/>
    <property type="match status" value="1"/>
</dbReference>
<dbReference type="FunCoup" id="A0A1V8SRM1">
    <property type="interactions" value="440"/>
</dbReference>
<dbReference type="Pfam" id="PF02541">
    <property type="entry name" value="Ppx-GppA"/>
    <property type="match status" value="1"/>
</dbReference>
<dbReference type="InterPro" id="IPR057512">
    <property type="entry name" value="RTG2_C"/>
</dbReference>
<evidence type="ECO:0000259" key="1">
    <source>
        <dbReference type="Pfam" id="PF02541"/>
    </source>
</evidence>
<dbReference type="InterPro" id="IPR043129">
    <property type="entry name" value="ATPase_NBD"/>
</dbReference>
<dbReference type="Proteomes" id="UP000192596">
    <property type="component" value="Unassembled WGS sequence"/>
</dbReference>
<dbReference type="Gene3D" id="3.30.420.40">
    <property type="match status" value="1"/>
</dbReference>
<dbReference type="InParanoid" id="A0A1V8SRM1"/>
<feature type="domain" description="Ppx/GppA phosphatase N-terminal" evidence="1">
    <location>
        <begin position="35"/>
        <end position="334"/>
    </location>
</feature>
<dbReference type="EMBL" id="NAJO01000029">
    <property type="protein sequence ID" value="OQO01813.1"/>
    <property type="molecule type" value="Genomic_DNA"/>
</dbReference>
<dbReference type="AlphaFoldDB" id="A0A1V8SRM1"/>
<dbReference type="GO" id="GO:0006357">
    <property type="term" value="P:regulation of transcription by RNA polymerase II"/>
    <property type="evidence" value="ECO:0007669"/>
    <property type="project" value="TreeGrafter"/>
</dbReference>
<dbReference type="SUPFAM" id="SSF53067">
    <property type="entry name" value="Actin-like ATPase domain"/>
    <property type="match status" value="2"/>
</dbReference>
<dbReference type="PANTHER" id="PTHR30005">
    <property type="entry name" value="EXOPOLYPHOSPHATASE"/>
    <property type="match status" value="1"/>
</dbReference>
<dbReference type="Gene3D" id="3.30.420.150">
    <property type="entry name" value="Exopolyphosphatase. Domain 2"/>
    <property type="match status" value="1"/>
</dbReference>
<protein>
    <submittedName>
        <fullName evidence="3">Uncharacterized protein</fullName>
    </submittedName>
</protein>
<dbReference type="STRING" id="1507870.A0A1V8SRM1"/>
<organism evidence="3 4">
    <name type="scientific">Cryoendolithus antarcticus</name>
    <dbReference type="NCBI Taxonomy" id="1507870"/>
    <lineage>
        <taxon>Eukaryota</taxon>
        <taxon>Fungi</taxon>
        <taxon>Dikarya</taxon>
        <taxon>Ascomycota</taxon>
        <taxon>Pezizomycotina</taxon>
        <taxon>Dothideomycetes</taxon>
        <taxon>Dothideomycetidae</taxon>
        <taxon>Cladosporiales</taxon>
        <taxon>Cladosporiaceae</taxon>
        <taxon>Cryoendolithus</taxon>
    </lineage>
</organism>
<gene>
    <name evidence="3" type="ORF">B0A48_12286</name>
</gene>